<protein>
    <submittedName>
        <fullName evidence="1">30450_t:CDS:1</fullName>
    </submittedName>
</protein>
<accession>A0ABM8W7A8</accession>
<evidence type="ECO:0000313" key="1">
    <source>
        <dbReference type="EMBL" id="CAG8544293.1"/>
    </source>
</evidence>
<keyword evidence="2" id="KW-1185">Reference proteome</keyword>
<dbReference type="Proteomes" id="UP000789901">
    <property type="component" value="Unassembled WGS sequence"/>
</dbReference>
<name>A0ABM8W7A8_GIGMA</name>
<dbReference type="EMBL" id="CAJVQB010001640">
    <property type="protein sequence ID" value="CAG8544293.1"/>
    <property type="molecule type" value="Genomic_DNA"/>
</dbReference>
<comment type="caution">
    <text evidence="1">The sequence shown here is derived from an EMBL/GenBank/DDBJ whole genome shotgun (WGS) entry which is preliminary data.</text>
</comment>
<sequence>MELKYWFYSLEHTSSVSDSIEGAKTTVDAEDQREDTKFNLSWIG</sequence>
<organism evidence="1 2">
    <name type="scientific">Gigaspora margarita</name>
    <dbReference type="NCBI Taxonomy" id="4874"/>
    <lineage>
        <taxon>Eukaryota</taxon>
        <taxon>Fungi</taxon>
        <taxon>Fungi incertae sedis</taxon>
        <taxon>Mucoromycota</taxon>
        <taxon>Glomeromycotina</taxon>
        <taxon>Glomeromycetes</taxon>
        <taxon>Diversisporales</taxon>
        <taxon>Gigasporaceae</taxon>
        <taxon>Gigaspora</taxon>
    </lineage>
</organism>
<reference evidence="1 2" key="1">
    <citation type="submission" date="2021-06" db="EMBL/GenBank/DDBJ databases">
        <authorList>
            <person name="Kallberg Y."/>
            <person name="Tangrot J."/>
            <person name="Rosling A."/>
        </authorList>
    </citation>
    <scope>NUCLEOTIDE SEQUENCE [LARGE SCALE GENOMIC DNA]</scope>
    <source>
        <strain evidence="1 2">120-4 pot B 10/14</strain>
    </source>
</reference>
<evidence type="ECO:0000313" key="2">
    <source>
        <dbReference type="Proteomes" id="UP000789901"/>
    </source>
</evidence>
<gene>
    <name evidence="1" type="ORF">GMARGA_LOCUS4238</name>
</gene>
<proteinExistence type="predicted"/>